<dbReference type="GO" id="GO:0016024">
    <property type="term" value="P:CDP-diacylglycerol biosynthetic process"/>
    <property type="evidence" value="ECO:0007669"/>
    <property type="project" value="TreeGrafter"/>
</dbReference>
<feature type="transmembrane region" description="Helical" evidence="19">
    <location>
        <begin position="127"/>
        <end position="145"/>
    </location>
</feature>
<feature type="transmembrane region" description="Helical" evidence="19">
    <location>
        <begin position="265"/>
        <end position="292"/>
    </location>
</feature>
<evidence type="ECO:0000256" key="12">
    <source>
        <dbReference type="ARBA" id="ARBA00022695"/>
    </source>
</evidence>
<evidence type="ECO:0000256" key="14">
    <source>
        <dbReference type="ARBA" id="ARBA00023098"/>
    </source>
</evidence>
<keyword evidence="16" id="KW-0594">Phospholipid biosynthesis</keyword>
<evidence type="ECO:0000256" key="9">
    <source>
        <dbReference type="ARBA" id="ARBA00022516"/>
    </source>
</evidence>
<evidence type="ECO:0000256" key="18">
    <source>
        <dbReference type="RuleBase" id="RU003938"/>
    </source>
</evidence>
<dbReference type="InterPro" id="IPR000374">
    <property type="entry name" value="PC_trans"/>
</dbReference>
<dbReference type="Pfam" id="PF01148">
    <property type="entry name" value="CTP_transf_1"/>
    <property type="match status" value="1"/>
</dbReference>
<keyword evidence="8" id="KW-1003">Cell membrane</keyword>
<evidence type="ECO:0000256" key="16">
    <source>
        <dbReference type="ARBA" id="ARBA00023209"/>
    </source>
</evidence>
<comment type="pathway">
    <text evidence="4">Lipid metabolism.</text>
</comment>
<reference evidence="20" key="1">
    <citation type="submission" date="2020-10" db="EMBL/GenBank/DDBJ databases">
        <authorList>
            <person name="Gilroy R."/>
        </authorList>
    </citation>
    <scope>NUCLEOTIDE SEQUENCE</scope>
    <source>
        <strain evidence="20">CHK121-14286</strain>
    </source>
</reference>
<comment type="similarity">
    <text evidence="5 18">Belongs to the CDS family.</text>
</comment>
<accession>A0A9D1J8G5</accession>
<evidence type="ECO:0000256" key="17">
    <source>
        <dbReference type="ARBA" id="ARBA00023264"/>
    </source>
</evidence>
<feature type="transmembrane region" description="Helical" evidence="19">
    <location>
        <begin position="7"/>
        <end position="27"/>
    </location>
</feature>
<dbReference type="GO" id="GO:0004605">
    <property type="term" value="F:phosphatidate cytidylyltransferase activity"/>
    <property type="evidence" value="ECO:0007669"/>
    <property type="project" value="UniProtKB-EC"/>
</dbReference>
<comment type="catalytic activity">
    <reaction evidence="1 18">
        <text>a 1,2-diacyl-sn-glycero-3-phosphate + CTP + H(+) = a CDP-1,2-diacyl-sn-glycerol + diphosphate</text>
        <dbReference type="Rhea" id="RHEA:16229"/>
        <dbReference type="ChEBI" id="CHEBI:15378"/>
        <dbReference type="ChEBI" id="CHEBI:33019"/>
        <dbReference type="ChEBI" id="CHEBI:37563"/>
        <dbReference type="ChEBI" id="CHEBI:58332"/>
        <dbReference type="ChEBI" id="CHEBI:58608"/>
        <dbReference type="EC" id="2.7.7.41"/>
    </reaction>
</comment>
<name>A0A9D1J8G5_9BACT</name>
<evidence type="ECO:0000256" key="5">
    <source>
        <dbReference type="ARBA" id="ARBA00010185"/>
    </source>
</evidence>
<evidence type="ECO:0000256" key="2">
    <source>
        <dbReference type="ARBA" id="ARBA00004651"/>
    </source>
</evidence>
<keyword evidence="10 18" id="KW-0808">Transferase</keyword>
<dbReference type="PANTHER" id="PTHR46382:SF1">
    <property type="entry name" value="PHOSPHATIDATE CYTIDYLYLTRANSFERASE"/>
    <property type="match status" value="1"/>
</dbReference>
<keyword evidence="13 19" id="KW-1133">Transmembrane helix</keyword>
<dbReference type="PANTHER" id="PTHR46382">
    <property type="entry name" value="PHOSPHATIDATE CYTIDYLYLTRANSFERASE"/>
    <property type="match status" value="1"/>
</dbReference>
<evidence type="ECO:0000256" key="1">
    <source>
        <dbReference type="ARBA" id="ARBA00001698"/>
    </source>
</evidence>
<feature type="transmembrane region" description="Helical" evidence="19">
    <location>
        <begin position="226"/>
        <end position="245"/>
    </location>
</feature>
<evidence type="ECO:0000256" key="4">
    <source>
        <dbReference type="ARBA" id="ARBA00005189"/>
    </source>
</evidence>
<evidence type="ECO:0000256" key="3">
    <source>
        <dbReference type="ARBA" id="ARBA00005119"/>
    </source>
</evidence>
<keyword evidence="17" id="KW-1208">Phospholipid metabolism</keyword>
<comment type="caution">
    <text evidence="20">The sequence shown here is derived from an EMBL/GenBank/DDBJ whole genome shotgun (WGS) entry which is preliminary data.</text>
</comment>
<dbReference type="PROSITE" id="PS01315">
    <property type="entry name" value="CDS"/>
    <property type="match status" value="1"/>
</dbReference>
<evidence type="ECO:0000256" key="13">
    <source>
        <dbReference type="ARBA" id="ARBA00022989"/>
    </source>
</evidence>
<evidence type="ECO:0000256" key="11">
    <source>
        <dbReference type="ARBA" id="ARBA00022692"/>
    </source>
</evidence>
<dbReference type="EMBL" id="DVHL01000044">
    <property type="protein sequence ID" value="HIR66291.1"/>
    <property type="molecule type" value="Genomic_DNA"/>
</dbReference>
<keyword evidence="15 19" id="KW-0472">Membrane</keyword>
<feature type="transmembrane region" description="Helical" evidence="19">
    <location>
        <begin position="101"/>
        <end position="120"/>
    </location>
</feature>
<keyword evidence="9" id="KW-0444">Lipid biosynthesis</keyword>
<evidence type="ECO:0000256" key="15">
    <source>
        <dbReference type="ARBA" id="ARBA00023136"/>
    </source>
</evidence>
<evidence type="ECO:0000256" key="19">
    <source>
        <dbReference type="SAM" id="Phobius"/>
    </source>
</evidence>
<gene>
    <name evidence="20" type="ORF">IAC95_05380</name>
</gene>
<evidence type="ECO:0000313" key="20">
    <source>
        <dbReference type="EMBL" id="HIR66291.1"/>
    </source>
</evidence>
<proteinExistence type="inferred from homology"/>
<feature type="transmembrane region" description="Helical" evidence="19">
    <location>
        <begin position="47"/>
        <end position="65"/>
    </location>
</feature>
<evidence type="ECO:0000256" key="8">
    <source>
        <dbReference type="ARBA" id="ARBA00022475"/>
    </source>
</evidence>
<evidence type="ECO:0000256" key="7">
    <source>
        <dbReference type="ARBA" id="ARBA00019373"/>
    </source>
</evidence>
<feature type="transmembrane region" description="Helical" evidence="19">
    <location>
        <begin position="313"/>
        <end position="334"/>
    </location>
</feature>
<keyword evidence="14" id="KW-0443">Lipid metabolism</keyword>
<keyword evidence="11 18" id="KW-0812">Transmembrane</keyword>
<keyword evidence="12 18" id="KW-0548">Nucleotidyltransferase</keyword>
<evidence type="ECO:0000256" key="10">
    <source>
        <dbReference type="ARBA" id="ARBA00022679"/>
    </source>
</evidence>
<comment type="subcellular location">
    <subcellularLocation>
        <location evidence="2">Cell membrane</location>
        <topology evidence="2">Multi-pass membrane protein</topology>
    </subcellularLocation>
</comment>
<sequence length="335" mass="36952">MLNKKTLANRIVVGAGVFVVLIGMVLLDVFLPNFKSNPNALKVVSGRSINAVIISVLIWLSVIEMRRAIGRERIPDCFSWILWFYAIGLGVTYSMFGFMGIIFLTLLVFVAATITALWANRVDSLMYIAYMLVYPGLFMAALLYLNRCASTFPIVEGNPLLDYLEYDIWQYFGERQGSQLLPYNAISLALVFAVSTFTDVFAFFVGSIFGKHKLCEKISPKKTVEGAIGGVAGGVIGSLLVYLLFDQFKVFGAHFGLTYEGLGLSTFSVAATYVVIGLFGSAMTQIGDLLASMVKRYCGIKDYSRILGEHGGIMDRFDGIMLNAVLVSFVFMFII</sequence>
<feature type="transmembrane region" description="Helical" evidence="19">
    <location>
        <begin position="77"/>
        <end position="95"/>
    </location>
</feature>
<reference evidence="20" key="2">
    <citation type="journal article" date="2021" name="PeerJ">
        <title>Extensive microbial diversity within the chicken gut microbiome revealed by metagenomics and culture.</title>
        <authorList>
            <person name="Gilroy R."/>
            <person name="Ravi A."/>
            <person name="Getino M."/>
            <person name="Pursley I."/>
            <person name="Horton D.L."/>
            <person name="Alikhan N.F."/>
            <person name="Baker D."/>
            <person name="Gharbi K."/>
            <person name="Hall N."/>
            <person name="Watson M."/>
            <person name="Adriaenssens E.M."/>
            <person name="Foster-Nyarko E."/>
            <person name="Jarju S."/>
            <person name="Secka A."/>
            <person name="Antonio M."/>
            <person name="Oren A."/>
            <person name="Chaudhuri R.R."/>
            <person name="La Ragione R."/>
            <person name="Hildebrand F."/>
            <person name="Pallen M.J."/>
        </authorList>
    </citation>
    <scope>NUCLEOTIDE SEQUENCE</scope>
    <source>
        <strain evidence="20">CHK121-14286</strain>
    </source>
</reference>
<dbReference type="AlphaFoldDB" id="A0A9D1J8G5"/>
<dbReference type="EC" id="2.7.7.41" evidence="6 18"/>
<feature type="transmembrane region" description="Helical" evidence="19">
    <location>
        <begin position="185"/>
        <end position="205"/>
    </location>
</feature>
<evidence type="ECO:0000256" key="6">
    <source>
        <dbReference type="ARBA" id="ARBA00012487"/>
    </source>
</evidence>
<evidence type="ECO:0000313" key="21">
    <source>
        <dbReference type="Proteomes" id="UP000824200"/>
    </source>
</evidence>
<organism evidence="20 21">
    <name type="scientific">Candidatus Fimimonas gallinarum</name>
    <dbReference type="NCBI Taxonomy" id="2840821"/>
    <lineage>
        <taxon>Bacteria</taxon>
        <taxon>Pseudomonadati</taxon>
        <taxon>Myxococcota</taxon>
        <taxon>Myxococcia</taxon>
        <taxon>Myxococcales</taxon>
        <taxon>Cystobacterineae</taxon>
        <taxon>Myxococcaceae</taxon>
        <taxon>Myxococcaceae incertae sedis</taxon>
        <taxon>Candidatus Fimimonas</taxon>
    </lineage>
</organism>
<dbReference type="Proteomes" id="UP000824200">
    <property type="component" value="Unassembled WGS sequence"/>
</dbReference>
<dbReference type="GO" id="GO:0005886">
    <property type="term" value="C:plasma membrane"/>
    <property type="evidence" value="ECO:0007669"/>
    <property type="project" value="UniProtKB-SubCell"/>
</dbReference>
<protein>
    <recommendedName>
        <fullName evidence="7 18">Phosphatidate cytidylyltransferase</fullName>
        <ecNumber evidence="6 18">2.7.7.41</ecNumber>
    </recommendedName>
</protein>
<comment type="pathway">
    <text evidence="3 18">Phospholipid metabolism; CDP-diacylglycerol biosynthesis; CDP-diacylglycerol from sn-glycerol 3-phosphate: step 3/3.</text>
</comment>